<dbReference type="InterPro" id="IPR051313">
    <property type="entry name" value="Bact_iron-sidero_bind"/>
</dbReference>
<evidence type="ECO:0000313" key="7">
    <source>
        <dbReference type="EMBL" id="TNJ68365.1"/>
    </source>
</evidence>
<evidence type="ECO:0000256" key="5">
    <source>
        <dbReference type="SAM" id="SignalP"/>
    </source>
</evidence>
<evidence type="ECO:0000256" key="4">
    <source>
        <dbReference type="ARBA" id="ARBA00022729"/>
    </source>
</evidence>
<dbReference type="AlphaFoldDB" id="A0A5C4THB4"/>
<organism evidence="7 8">
    <name type="scientific">Paenibacillus hemerocallicola</name>
    <dbReference type="NCBI Taxonomy" id="1172614"/>
    <lineage>
        <taxon>Bacteria</taxon>
        <taxon>Bacillati</taxon>
        <taxon>Bacillota</taxon>
        <taxon>Bacilli</taxon>
        <taxon>Bacillales</taxon>
        <taxon>Paenibacillaceae</taxon>
        <taxon>Paenibacillus</taxon>
    </lineage>
</organism>
<keyword evidence="8" id="KW-1185">Reference proteome</keyword>
<evidence type="ECO:0000256" key="2">
    <source>
        <dbReference type="ARBA" id="ARBA00008814"/>
    </source>
</evidence>
<dbReference type="Pfam" id="PF01497">
    <property type="entry name" value="Peripla_BP_2"/>
    <property type="match status" value="1"/>
</dbReference>
<dbReference type="EMBL" id="VDCQ01000001">
    <property type="protein sequence ID" value="TNJ68365.1"/>
    <property type="molecule type" value="Genomic_DNA"/>
</dbReference>
<feature type="domain" description="Fe/B12 periplasmic-binding" evidence="6">
    <location>
        <begin position="66"/>
        <end position="327"/>
    </location>
</feature>
<evidence type="ECO:0000256" key="1">
    <source>
        <dbReference type="ARBA" id="ARBA00004196"/>
    </source>
</evidence>
<accession>A0A5C4THB4</accession>
<sequence>MTKAIRTKAIGFALLLLVIASLAGCGGQQGPASAENGKANPASNGAATEYRVVTDAFGEVKVPVKPKRVAALYLEDYMVALGVKPIVQWQHPTWGKQDYLGLDDVPAFDITGSVEALLKAEPDLIIVDGGVDAKRYEQYSKIAPTYRMPDEINQNTAKVLEKMGELLGIPDKAGQILQQYNQKAADAKAKLAKAVGEQKVAVVRLNIGDKSLAVFNAEKGFVGPTVYKDLGLKAPRLVADIKDNHALLSLEVIPQLDADHIFIFPSNGNWTSADNQEAIKVLDSPLWQSIPAVKNGNVHKLDRTYWQTWAITANTKKIDDVLKALIK</sequence>
<dbReference type="InterPro" id="IPR002491">
    <property type="entry name" value="ABC_transptr_periplasmic_BD"/>
</dbReference>
<dbReference type="PANTHER" id="PTHR30532">
    <property type="entry name" value="IRON III DICITRATE-BINDING PERIPLASMIC PROTEIN"/>
    <property type="match status" value="1"/>
</dbReference>
<evidence type="ECO:0000313" key="8">
    <source>
        <dbReference type="Proteomes" id="UP000307943"/>
    </source>
</evidence>
<dbReference type="SUPFAM" id="SSF53807">
    <property type="entry name" value="Helical backbone' metal receptor"/>
    <property type="match status" value="1"/>
</dbReference>
<comment type="similarity">
    <text evidence="2">Belongs to the bacterial solute-binding protein 8 family.</text>
</comment>
<evidence type="ECO:0000259" key="6">
    <source>
        <dbReference type="PROSITE" id="PS50983"/>
    </source>
</evidence>
<reference evidence="7 8" key="1">
    <citation type="submission" date="2019-05" db="EMBL/GenBank/DDBJ databases">
        <title>We sequenced the genome of Paenibacillus hemerocallicola KCTC 33185 for further insight into its adaptation and study the phylogeny of Paenibacillus.</title>
        <authorList>
            <person name="Narsing Rao M.P."/>
        </authorList>
    </citation>
    <scope>NUCLEOTIDE SEQUENCE [LARGE SCALE GENOMIC DNA]</scope>
    <source>
        <strain evidence="7 8">KCTC 33185</strain>
    </source>
</reference>
<evidence type="ECO:0000256" key="3">
    <source>
        <dbReference type="ARBA" id="ARBA00022448"/>
    </source>
</evidence>
<dbReference type="Proteomes" id="UP000307943">
    <property type="component" value="Unassembled WGS sequence"/>
</dbReference>
<dbReference type="PROSITE" id="PS50983">
    <property type="entry name" value="FE_B12_PBP"/>
    <property type="match status" value="1"/>
</dbReference>
<dbReference type="PROSITE" id="PS51257">
    <property type="entry name" value="PROKAR_LIPOPROTEIN"/>
    <property type="match status" value="1"/>
</dbReference>
<comment type="caution">
    <text evidence="7">The sequence shown here is derived from an EMBL/GenBank/DDBJ whole genome shotgun (WGS) entry which is preliminary data.</text>
</comment>
<gene>
    <name evidence="7" type="ORF">FE784_01550</name>
</gene>
<dbReference type="OrthoDB" id="2417096at2"/>
<dbReference type="RefSeq" id="WP_139600342.1">
    <property type="nucleotide sequence ID" value="NZ_VDCQ01000001.1"/>
</dbReference>
<dbReference type="Gene3D" id="3.40.50.1980">
    <property type="entry name" value="Nitrogenase molybdenum iron protein domain"/>
    <property type="match status" value="2"/>
</dbReference>
<feature type="signal peptide" evidence="5">
    <location>
        <begin position="1"/>
        <end position="23"/>
    </location>
</feature>
<protein>
    <submittedName>
        <fullName evidence="7">ABC transporter substrate-binding protein</fullName>
    </submittedName>
</protein>
<dbReference type="GO" id="GO:1901678">
    <property type="term" value="P:iron coordination entity transport"/>
    <property type="evidence" value="ECO:0007669"/>
    <property type="project" value="UniProtKB-ARBA"/>
</dbReference>
<keyword evidence="4 5" id="KW-0732">Signal</keyword>
<proteinExistence type="inferred from homology"/>
<feature type="chain" id="PRO_5039706617" evidence="5">
    <location>
        <begin position="24"/>
        <end position="327"/>
    </location>
</feature>
<dbReference type="PANTHER" id="PTHR30532:SF1">
    <property type="entry name" value="IRON(3+)-HYDROXAMATE-BINDING PROTEIN FHUD"/>
    <property type="match status" value="1"/>
</dbReference>
<dbReference type="GO" id="GO:0030288">
    <property type="term" value="C:outer membrane-bounded periplasmic space"/>
    <property type="evidence" value="ECO:0007669"/>
    <property type="project" value="TreeGrafter"/>
</dbReference>
<comment type="subcellular location">
    <subcellularLocation>
        <location evidence="1">Cell envelope</location>
    </subcellularLocation>
</comment>
<keyword evidence="3" id="KW-0813">Transport</keyword>
<name>A0A5C4THB4_9BACL</name>